<dbReference type="PANTHER" id="PTHR31340">
    <property type="entry name" value="MITOCHONDRIAL GENOME MAINTENANCE EXONUCLEASE 1"/>
    <property type="match status" value="1"/>
</dbReference>
<evidence type="ECO:0000313" key="1">
    <source>
        <dbReference type="EMBL" id="CAB4221458.1"/>
    </source>
</evidence>
<accession>A0A6J5T186</accession>
<dbReference type="PANTHER" id="PTHR31340:SF3">
    <property type="entry name" value="MITOCHONDRIAL GENOME MAINTENANCE EXONUCLEASE 1"/>
    <property type="match status" value="1"/>
</dbReference>
<dbReference type="SUPFAM" id="SSF52980">
    <property type="entry name" value="Restriction endonuclease-like"/>
    <property type="match status" value="1"/>
</dbReference>
<protein>
    <submittedName>
        <fullName evidence="1">PD-(D/E)XK nuclease superfamily</fullName>
    </submittedName>
</protein>
<organism evidence="1">
    <name type="scientific">uncultured Caudovirales phage</name>
    <dbReference type="NCBI Taxonomy" id="2100421"/>
    <lineage>
        <taxon>Viruses</taxon>
        <taxon>Duplodnaviria</taxon>
        <taxon>Heunggongvirae</taxon>
        <taxon>Uroviricota</taxon>
        <taxon>Caudoviricetes</taxon>
        <taxon>Peduoviridae</taxon>
        <taxon>Maltschvirus</taxon>
        <taxon>Maltschvirus maltsch</taxon>
    </lineage>
</organism>
<name>A0A6J5T186_9CAUD</name>
<dbReference type="InterPro" id="IPR011335">
    <property type="entry name" value="Restrct_endonuc-II-like"/>
</dbReference>
<sequence>MLINKFNYVPLDRGLVDGKRHYVTPSGDRVASVTTILDKTKPAESRIALANWRRAMGEKKAQEITTEAANRGTRMHKYLEDHIKGETLKETVSNPYANQSLVMAKKVIKAGFDKITEVWGSEVPLYFPKLYAGTTDCVGVHNGDESILDFKQTNKPKKEEYISDYYLQLAAYALAHNEIHGTNIRKGVIMMCVKPDELEPGKWSEPQYQQFILESKDFDMWANRWWDRVAEYYQNN</sequence>
<dbReference type="Gene3D" id="3.90.320.10">
    <property type="match status" value="1"/>
</dbReference>
<dbReference type="InterPro" id="IPR011604">
    <property type="entry name" value="PDDEXK-like_dom_sf"/>
</dbReference>
<reference evidence="1" key="1">
    <citation type="submission" date="2020-05" db="EMBL/GenBank/DDBJ databases">
        <authorList>
            <person name="Chiriac C."/>
            <person name="Salcher M."/>
            <person name="Ghai R."/>
            <person name="Kavagutti S V."/>
        </authorList>
    </citation>
    <scope>NUCLEOTIDE SEQUENCE</scope>
</reference>
<dbReference type="GO" id="GO:0008297">
    <property type="term" value="F:single-stranded DNA exodeoxyribonuclease activity"/>
    <property type="evidence" value="ECO:0007669"/>
    <property type="project" value="TreeGrafter"/>
</dbReference>
<dbReference type="EMBL" id="LR797503">
    <property type="protein sequence ID" value="CAB4221458.1"/>
    <property type="molecule type" value="Genomic_DNA"/>
</dbReference>
<proteinExistence type="predicted"/>
<gene>
    <name evidence="1" type="ORF">UFOVP1636_315</name>
</gene>